<gene>
    <name evidence="1" type="ORF">SAMN04487859_10323</name>
</gene>
<dbReference type="OrthoDB" id="7998779at2"/>
<sequence>MVLNAGSLNRRIQLKRATTTQDGFGGTIYEWHDHGPPIFARRRDVSDAERLSAAAWDNKLVVRFVIRSTSFSRGLKRTDMIAHEGVPYGIDGIKEVPDNRGFLEITAITSEGLEVNSPFEV</sequence>
<dbReference type="Gene3D" id="2.40.10.270">
    <property type="entry name" value="Bacteriophage SPP1 head-tail adaptor protein"/>
    <property type="match status" value="1"/>
</dbReference>
<dbReference type="NCBIfam" id="TIGR01563">
    <property type="entry name" value="gp16_SPP1"/>
    <property type="match status" value="1"/>
</dbReference>
<name>A0A1I4Z8T1_9RHOB</name>
<evidence type="ECO:0000313" key="2">
    <source>
        <dbReference type="Proteomes" id="UP000198599"/>
    </source>
</evidence>
<protein>
    <submittedName>
        <fullName evidence="1">Phage head-tail adaptor, putative, SPP1 family</fullName>
    </submittedName>
</protein>
<dbReference type="InterPro" id="IPR008767">
    <property type="entry name" value="Phage_SPP1_head-tail_adaptor"/>
</dbReference>
<accession>A0A1I4Z8T1</accession>
<dbReference type="InterPro" id="IPR038666">
    <property type="entry name" value="SSP1_head-tail_sf"/>
</dbReference>
<organism evidence="1 2">
    <name type="scientific">Roseovarius lutimaris</name>
    <dbReference type="NCBI Taxonomy" id="1005928"/>
    <lineage>
        <taxon>Bacteria</taxon>
        <taxon>Pseudomonadati</taxon>
        <taxon>Pseudomonadota</taxon>
        <taxon>Alphaproteobacteria</taxon>
        <taxon>Rhodobacterales</taxon>
        <taxon>Roseobacteraceae</taxon>
        <taxon>Roseovarius</taxon>
    </lineage>
</organism>
<proteinExistence type="predicted"/>
<dbReference type="RefSeq" id="WP_092834206.1">
    <property type="nucleotide sequence ID" value="NZ_FOVP01000003.1"/>
</dbReference>
<dbReference type="AlphaFoldDB" id="A0A1I4Z8T1"/>
<dbReference type="EMBL" id="FOVP01000003">
    <property type="protein sequence ID" value="SFN46666.1"/>
    <property type="molecule type" value="Genomic_DNA"/>
</dbReference>
<keyword evidence="2" id="KW-1185">Reference proteome</keyword>
<dbReference type="Proteomes" id="UP000198599">
    <property type="component" value="Unassembled WGS sequence"/>
</dbReference>
<evidence type="ECO:0000313" key="1">
    <source>
        <dbReference type="EMBL" id="SFN46666.1"/>
    </source>
</evidence>
<reference evidence="2" key="1">
    <citation type="submission" date="2016-10" db="EMBL/GenBank/DDBJ databases">
        <authorList>
            <person name="Varghese N."/>
            <person name="Submissions S."/>
        </authorList>
    </citation>
    <scope>NUCLEOTIDE SEQUENCE [LARGE SCALE GENOMIC DNA]</scope>
    <source>
        <strain evidence="2">DSM 28463</strain>
    </source>
</reference>
<dbReference type="STRING" id="1005928.SAMN04487859_10323"/>
<dbReference type="Pfam" id="PF05521">
    <property type="entry name" value="Phage_HCP"/>
    <property type="match status" value="1"/>
</dbReference>